<name>A0A0A7S0W6_FRIPE</name>
<evidence type="ECO:0000256" key="15">
    <source>
        <dbReference type="PIRNR" id="PIRNR004491"/>
    </source>
</evidence>
<dbReference type="Gene3D" id="3.40.50.620">
    <property type="entry name" value="HUPs"/>
    <property type="match status" value="1"/>
</dbReference>
<evidence type="ECO:0000256" key="5">
    <source>
        <dbReference type="ARBA" id="ARBA00022643"/>
    </source>
</evidence>
<evidence type="ECO:0000256" key="3">
    <source>
        <dbReference type="ARBA" id="ARBA00005201"/>
    </source>
</evidence>
<dbReference type="NCBIfam" id="NF004160">
    <property type="entry name" value="PRK05627.1-3"/>
    <property type="match status" value="1"/>
</dbReference>
<dbReference type="RefSeq" id="WP_039103960.1">
    <property type="nucleotide sequence ID" value="NZ_CP009056.1"/>
</dbReference>
<keyword evidence="6 15" id="KW-0808">Transferase</keyword>
<comment type="pathway">
    <text evidence="2 15">Cofactor biosynthesis; FAD biosynthesis; FAD from FMN: step 1/1.</text>
</comment>
<keyword evidence="12" id="KW-0511">Multifunctional enzyme</keyword>
<evidence type="ECO:0000256" key="2">
    <source>
        <dbReference type="ARBA" id="ARBA00004726"/>
    </source>
</evidence>
<dbReference type="InterPro" id="IPR015865">
    <property type="entry name" value="Riboflavin_kinase_bac/euk"/>
</dbReference>
<evidence type="ECO:0000259" key="16">
    <source>
        <dbReference type="SMART" id="SM00904"/>
    </source>
</evidence>
<dbReference type="CDD" id="cd02064">
    <property type="entry name" value="FAD_synthetase_N"/>
    <property type="match status" value="1"/>
</dbReference>
<dbReference type="GO" id="GO:0008531">
    <property type="term" value="F:riboflavin kinase activity"/>
    <property type="evidence" value="ECO:0007669"/>
    <property type="project" value="UniProtKB-UniRule"/>
</dbReference>
<dbReference type="UniPathway" id="UPA00277">
    <property type="reaction ID" value="UER00407"/>
</dbReference>
<evidence type="ECO:0000256" key="9">
    <source>
        <dbReference type="ARBA" id="ARBA00022777"/>
    </source>
</evidence>
<proteinExistence type="inferred from homology"/>
<evidence type="ECO:0000256" key="11">
    <source>
        <dbReference type="ARBA" id="ARBA00022840"/>
    </source>
</evidence>
<keyword evidence="10 15" id="KW-0274">FAD</keyword>
<dbReference type="InterPro" id="IPR015864">
    <property type="entry name" value="FAD_synthase"/>
</dbReference>
<evidence type="ECO:0000256" key="12">
    <source>
        <dbReference type="ARBA" id="ARBA00023268"/>
    </source>
</evidence>
<feature type="domain" description="Riboflavin kinase" evidence="16">
    <location>
        <begin position="183"/>
        <end position="308"/>
    </location>
</feature>
<dbReference type="InterPro" id="IPR023468">
    <property type="entry name" value="Riboflavin_kinase"/>
</dbReference>
<accession>A0A0A7S0W6</accession>
<dbReference type="PIRSF" id="PIRSF004491">
    <property type="entry name" value="FAD_Synth"/>
    <property type="match status" value="1"/>
</dbReference>
<comment type="similarity">
    <text evidence="15">Belongs to the ribF family.</text>
</comment>
<dbReference type="GO" id="GO:0006747">
    <property type="term" value="P:FAD biosynthetic process"/>
    <property type="evidence" value="ECO:0007669"/>
    <property type="project" value="UniProtKB-UniRule"/>
</dbReference>
<evidence type="ECO:0000256" key="6">
    <source>
        <dbReference type="ARBA" id="ARBA00022679"/>
    </source>
</evidence>
<dbReference type="GO" id="GO:0005524">
    <property type="term" value="F:ATP binding"/>
    <property type="evidence" value="ECO:0007669"/>
    <property type="project" value="UniProtKB-UniRule"/>
</dbReference>
<dbReference type="Gene3D" id="2.40.30.30">
    <property type="entry name" value="Riboflavin kinase-like"/>
    <property type="match status" value="1"/>
</dbReference>
<dbReference type="PANTHER" id="PTHR22749">
    <property type="entry name" value="RIBOFLAVIN KINASE/FMN ADENYLYLTRANSFERASE"/>
    <property type="match status" value="1"/>
</dbReference>
<dbReference type="NCBIfam" id="TIGR00083">
    <property type="entry name" value="ribF"/>
    <property type="match status" value="1"/>
</dbReference>
<dbReference type="InterPro" id="IPR004821">
    <property type="entry name" value="Cyt_trans-like"/>
</dbReference>
<dbReference type="Pfam" id="PF06574">
    <property type="entry name" value="FAD_syn"/>
    <property type="match status" value="1"/>
</dbReference>
<dbReference type="EC" id="2.7.7.2" evidence="15"/>
<dbReference type="NCBIfam" id="TIGR00125">
    <property type="entry name" value="cyt_tran_rel"/>
    <property type="match status" value="1"/>
</dbReference>
<evidence type="ECO:0000256" key="10">
    <source>
        <dbReference type="ARBA" id="ARBA00022827"/>
    </source>
</evidence>
<keyword evidence="7 15" id="KW-0548">Nucleotidyltransferase</keyword>
<keyword evidence="11 15" id="KW-0067">ATP-binding</keyword>
<dbReference type="GO" id="GO:0003919">
    <property type="term" value="F:FMN adenylyltransferase activity"/>
    <property type="evidence" value="ECO:0007669"/>
    <property type="project" value="UniProtKB-UniRule"/>
</dbReference>
<evidence type="ECO:0000256" key="4">
    <source>
        <dbReference type="ARBA" id="ARBA00022630"/>
    </source>
</evidence>
<dbReference type="NCBIfam" id="NF004163">
    <property type="entry name" value="PRK05627.1-6"/>
    <property type="match status" value="1"/>
</dbReference>
<dbReference type="NCBIfam" id="NF004162">
    <property type="entry name" value="PRK05627.1-5"/>
    <property type="match status" value="1"/>
</dbReference>
<evidence type="ECO:0000256" key="13">
    <source>
        <dbReference type="ARBA" id="ARBA00047880"/>
    </source>
</evidence>
<dbReference type="SMART" id="SM00904">
    <property type="entry name" value="Flavokinase"/>
    <property type="match status" value="1"/>
</dbReference>
<comment type="catalytic activity">
    <reaction evidence="14 15">
        <text>FMN + ATP + H(+) = FAD + diphosphate</text>
        <dbReference type="Rhea" id="RHEA:17237"/>
        <dbReference type="ChEBI" id="CHEBI:15378"/>
        <dbReference type="ChEBI" id="CHEBI:30616"/>
        <dbReference type="ChEBI" id="CHEBI:33019"/>
        <dbReference type="ChEBI" id="CHEBI:57692"/>
        <dbReference type="ChEBI" id="CHEBI:58210"/>
        <dbReference type="EC" id="2.7.7.2"/>
    </reaction>
</comment>
<evidence type="ECO:0000256" key="7">
    <source>
        <dbReference type="ARBA" id="ARBA00022695"/>
    </source>
</evidence>
<keyword evidence="5 15" id="KW-0288">FMN</keyword>
<keyword evidence="9 15" id="KW-0418">Kinase</keyword>
<dbReference type="UniPathway" id="UPA00276">
    <property type="reaction ID" value="UER00406"/>
</dbReference>
<protein>
    <recommendedName>
        <fullName evidence="15">Riboflavin biosynthesis protein</fullName>
    </recommendedName>
    <domain>
        <recommendedName>
            <fullName evidence="15">Riboflavin kinase</fullName>
            <ecNumber evidence="15">2.7.1.26</ecNumber>
        </recommendedName>
        <alternativeName>
            <fullName evidence="15">Flavokinase</fullName>
        </alternativeName>
    </domain>
    <domain>
        <recommendedName>
            <fullName evidence="15">FMN adenylyltransferase</fullName>
            <ecNumber evidence="15">2.7.7.2</ecNumber>
        </recommendedName>
        <alternativeName>
            <fullName evidence="15">FAD pyrophosphorylase</fullName>
        </alternativeName>
        <alternativeName>
            <fullName evidence="15">FAD synthase</fullName>
        </alternativeName>
    </domain>
</protein>
<keyword evidence="8 15" id="KW-0547">Nucleotide-binding</keyword>
<dbReference type="KEGG" id="fpp:FPB0191_00631"/>
<keyword evidence="18" id="KW-1185">Reference proteome</keyword>
<dbReference type="Pfam" id="PF01687">
    <property type="entry name" value="Flavokinase"/>
    <property type="match status" value="1"/>
</dbReference>
<evidence type="ECO:0000256" key="14">
    <source>
        <dbReference type="ARBA" id="ARBA00049494"/>
    </source>
</evidence>
<dbReference type="SUPFAM" id="SSF82114">
    <property type="entry name" value="Riboflavin kinase-like"/>
    <property type="match status" value="1"/>
</dbReference>
<dbReference type="EC" id="2.7.1.26" evidence="15"/>
<dbReference type="GO" id="GO:0009398">
    <property type="term" value="P:FMN biosynthetic process"/>
    <property type="evidence" value="ECO:0007669"/>
    <property type="project" value="UniProtKB-UniRule"/>
</dbReference>
<dbReference type="SUPFAM" id="SSF52374">
    <property type="entry name" value="Nucleotidylyl transferase"/>
    <property type="match status" value="1"/>
</dbReference>
<evidence type="ECO:0000256" key="8">
    <source>
        <dbReference type="ARBA" id="ARBA00022741"/>
    </source>
</evidence>
<dbReference type="HOGENOM" id="CLU_048437_0_1_6"/>
<comment type="function">
    <text evidence="1">Catalyzes the phosphorylation of riboflavin to FMN followed by the adenylation of FMN to FAD.</text>
</comment>
<dbReference type="InterPro" id="IPR023465">
    <property type="entry name" value="Riboflavin_kinase_dom_sf"/>
</dbReference>
<dbReference type="STRING" id="1267021.FPB0191_00631"/>
<dbReference type="OrthoDB" id="9803667at2"/>
<sequence>MEIIRGFCNLSKHLNQCVVTLGNFDGIHLGHQSLISRLKQIGKEMNLPTVVMLFEPQPLEFFNSDRAPSRLTSFREKYLLIESLGIDYLAVISFNRCFASMSADQFIEQTLIKNLQAQYVIVGDDFCFGQNRQGNTTLLQHYADKFSFQLTCMPTYVINHQRVSSTAVRQALSNSDFNLAQLLLGRPYTIKGRVVHGNQLARQLGFPTANIHLNRKKPALHGVYLVKIKGNTLSHDYWGIANIGMRPTIAGNTAILEVNLFDFNQDIYGHCLEIVFVNKIRDEIKFDSLKALQAQIAQDVCIAKKIQAKFTQ</sequence>
<gene>
    <name evidence="17" type="ORF">FPB0191_00631</name>
</gene>
<dbReference type="EMBL" id="CP009056">
    <property type="protein sequence ID" value="AJA44462.1"/>
    <property type="molecule type" value="Genomic_DNA"/>
</dbReference>
<reference evidence="17 18" key="1">
    <citation type="journal article" date="2014" name="Appl. Environ. Microbiol.">
        <title>Gut symbionts from distinct hosts exhibit genotoxic activity via divergent colibactin biosynthetic pathways.</title>
        <authorList>
            <person name="Engel P."/>
            <person name="Vizcaino M.I."/>
            <person name="Crawford J.M."/>
        </authorList>
    </citation>
    <scope>NUCLEOTIDE SEQUENCE [LARGE SCALE GENOMIC DNA]</scope>
    <source>
        <strain evidence="17 18">PEB0191</strain>
    </source>
</reference>
<comment type="catalytic activity">
    <reaction evidence="13 15">
        <text>riboflavin + ATP = FMN + ADP + H(+)</text>
        <dbReference type="Rhea" id="RHEA:14357"/>
        <dbReference type="ChEBI" id="CHEBI:15378"/>
        <dbReference type="ChEBI" id="CHEBI:30616"/>
        <dbReference type="ChEBI" id="CHEBI:57986"/>
        <dbReference type="ChEBI" id="CHEBI:58210"/>
        <dbReference type="ChEBI" id="CHEBI:456216"/>
        <dbReference type="EC" id="2.7.1.26"/>
    </reaction>
</comment>
<comment type="pathway">
    <text evidence="3 15">Cofactor biosynthesis; FMN biosynthesis; FMN from riboflavin (ATP route): step 1/1.</text>
</comment>
<evidence type="ECO:0000313" key="17">
    <source>
        <dbReference type="EMBL" id="AJA44462.1"/>
    </source>
</evidence>
<organism evidence="17 18">
    <name type="scientific">Frischella perrara</name>
    <dbReference type="NCBI Taxonomy" id="1267021"/>
    <lineage>
        <taxon>Bacteria</taxon>
        <taxon>Pseudomonadati</taxon>
        <taxon>Pseudomonadota</taxon>
        <taxon>Gammaproteobacteria</taxon>
        <taxon>Orbales</taxon>
        <taxon>Orbaceae</taxon>
        <taxon>Frischella</taxon>
    </lineage>
</organism>
<dbReference type="FunFam" id="3.40.50.620:FF:000021">
    <property type="entry name" value="Riboflavin biosynthesis protein"/>
    <property type="match status" value="1"/>
</dbReference>
<dbReference type="NCBIfam" id="NF004159">
    <property type="entry name" value="PRK05627.1-2"/>
    <property type="match status" value="1"/>
</dbReference>
<dbReference type="AlphaFoldDB" id="A0A0A7S0W6"/>
<dbReference type="InterPro" id="IPR014729">
    <property type="entry name" value="Rossmann-like_a/b/a_fold"/>
</dbReference>
<dbReference type="InterPro" id="IPR002606">
    <property type="entry name" value="Riboflavin_kinase_bac"/>
</dbReference>
<dbReference type="Proteomes" id="UP000030901">
    <property type="component" value="Chromosome"/>
</dbReference>
<evidence type="ECO:0000313" key="18">
    <source>
        <dbReference type="Proteomes" id="UP000030901"/>
    </source>
</evidence>
<evidence type="ECO:0000256" key="1">
    <source>
        <dbReference type="ARBA" id="ARBA00002121"/>
    </source>
</evidence>
<keyword evidence="4 15" id="KW-0285">Flavoprotein</keyword>
<dbReference type="PANTHER" id="PTHR22749:SF6">
    <property type="entry name" value="RIBOFLAVIN KINASE"/>
    <property type="match status" value="1"/>
</dbReference>
<dbReference type="GO" id="GO:0009231">
    <property type="term" value="P:riboflavin biosynthetic process"/>
    <property type="evidence" value="ECO:0007669"/>
    <property type="project" value="InterPro"/>
</dbReference>